<dbReference type="Proteomes" id="UP000199207">
    <property type="component" value="Unassembled WGS sequence"/>
</dbReference>
<feature type="region of interest" description="Disordered" evidence="1">
    <location>
        <begin position="314"/>
        <end position="343"/>
    </location>
</feature>
<sequence>MRKVRNVHERLINAPAERVGALLDRLASDDDPVWPAPAWPAMRFDRPLGVGAEGGHGPIRYTVEEYEPGVRIRFRFPPPGGGFHELAVEPLGPDRCRVRHDMVIGTTGPELLTWPLAVRWMHDAVVEEVLDNLQRAAGDTVGRPVRWTSWVRLLNRVLWERPRAVPAPPPEAGLARRALHRVDFADAWQVRLHPAMPGDPDTWAAAFARPPVAVRALLLLRQALVGLIGIRPGPARGGFPETGRTEHELLLGLDAGHLDFRLSVLTTGRAVTFTTVTAIHNRRGRLYWAVVRRLHPAVVRAMARRAHRDIALRSTPAARAGTAASGRPHAARFRLPRISSRPR</sequence>
<dbReference type="Pfam" id="PF11066">
    <property type="entry name" value="DUF2867"/>
    <property type="match status" value="1"/>
</dbReference>
<proteinExistence type="predicted"/>
<dbReference type="EMBL" id="FOLM01000007">
    <property type="protein sequence ID" value="SFC90158.1"/>
    <property type="molecule type" value="Genomic_DNA"/>
</dbReference>
<dbReference type="OrthoDB" id="7067492at2"/>
<reference evidence="2 3" key="1">
    <citation type="submission" date="2016-10" db="EMBL/GenBank/DDBJ databases">
        <authorList>
            <person name="de Groot N.N."/>
        </authorList>
    </citation>
    <scope>NUCLEOTIDE SEQUENCE [LARGE SCALE GENOMIC DNA]</scope>
    <source>
        <strain evidence="2 3">CGMCC 4.5739</strain>
    </source>
</reference>
<evidence type="ECO:0000313" key="2">
    <source>
        <dbReference type="EMBL" id="SFC90158.1"/>
    </source>
</evidence>
<dbReference type="InterPro" id="IPR021295">
    <property type="entry name" value="DUF2867"/>
</dbReference>
<keyword evidence="3" id="KW-1185">Reference proteome</keyword>
<feature type="compositionally biased region" description="Basic residues" evidence="1">
    <location>
        <begin position="329"/>
        <end position="343"/>
    </location>
</feature>
<dbReference type="Gene3D" id="3.30.530.20">
    <property type="match status" value="1"/>
</dbReference>
<dbReference type="RefSeq" id="WP_093839248.1">
    <property type="nucleotide sequence ID" value="NZ_FOLM01000007.1"/>
</dbReference>
<accession>A0A1I1N3U9</accession>
<evidence type="ECO:0000313" key="3">
    <source>
        <dbReference type="Proteomes" id="UP000199207"/>
    </source>
</evidence>
<evidence type="ECO:0008006" key="4">
    <source>
        <dbReference type="Google" id="ProtNLM"/>
    </source>
</evidence>
<evidence type="ECO:0000256" key="1">
    <source>
        <dbReference type="SAM" id="MobiDB-lite"/>
    </source>
</evidence>
<name>A0A1I1N3U9_9ACTN</name>
<dbReference type="SUPFAM" id="SSF55961">
    <property type="entry name" value="Bet v1-like"/>
    <property type="match status" value="1"/>
</dbReference>
<gene>
    <name evidence="2" type="ORF">SAMN05421773_107131</name>
</gene>
<protein>
    <recommendedName>
        <fullName evidence="4">DUF2867 domain-containing protein</fullName>
    </recommendedName>
</protein>
<dbReference type="STRING" id="910347.SAMN05421773_107131"/>
<dbReference type="AlphaFoldDB" id="A0A1I1N3U9"/>
<organism evidence="2 3">
    <name type="scientific">Streptomyces aidingensis</name>
    <dbReference type="NCBI Taxonomy" id="910347"/>
    <lineage>
        <taxon>Bacteria</taxon>
        <taxon>Bacillati</taxon>
        <taxon>Actinomycetota</taxon>
        <taxon>Actinomycetes</taxon>
        <taxon>Kitasatosporales</taxon>
        <taxon>Streptomycetaceae</taxon>
        <taxon>Streptomyces</taxon>
    </lineage>
</organism>
<dbReference type="InterPro" id="IPR023393">
    <property type="entry name" value="START-like_dom_sf"/>
</dbReference>